<evidence type="ECO:0000259" key="2">
    <source>
        <dbReference type="Pfam" id="PF13649"/>
    </source>
</evidence>
<proteinExistence type="predicted"/>
<sequence length="202" mass="22229">MDAQDWNEKYAASELIWGAPPNPVIVEHVASLPHGRALDLGCGEGRHSLWLATRGWEVVGVDFSEVALDKARRIAAQAPSRSRDRLRYILADVTADSFEGEYDLILSAFLHFPPPQRKALLDRAINSLKPEGILIFLGHDAINPDEGVGGPQDKEILYTPTDLVEEIDGRLEIRIAERRYRETDAGTAIDALVVASKPPLGS</sequence>
<dbReference type="Pfam" id="PF13649">
    <property type="entry name" value="Methyltransf_25"/>
    <property type="match status" value="1"/>
</dbReference>
<dbReference type="InterPro" id="IPR029063">
    <property type="entry name" value="SAM-dependent_MTases_sf"/>
</dbReference>
<dbReference type="Gene3D" id="3.40.50.150">
    <property type="entry name" value="Vaccinia Virus protein VP39"/>
    <property type="match status" value="1"/>
</dbReference>
<dbReference type="CDD" id="cd02440">
    <property type="entry name" value="AdoMet_MTases"/>
    <property type="match status" value="1"/>
</dbReference>
<evidence type="ECO:0000313" key="4">
    <source>
        <dbReference type="Proteomes" id="UP000053060"/>
    </source>
</evidence>
<keyword evidence="1 3" id="KW-0808">Transferase</keyword>
<dbReference type="GO" id="GO:0016740">
    <property type="term" value="F:transferase activity"/>
    <property type="evidence" value="ECO:0007669"/>
    <property type="project" value="UniProtKB-KW"/>
</dbReference>
<reference evidence="4" key="1">
    <citation type="submission" date="2015-01" db="EMBL/GenBank/DDBJ databases">
        <title>Draft genome sequence of Rhodococcus pyridinivorans strain KG-16, a hydrocarbon-degrading bacterium.</title>
        <authorList>
            <person name="Aggarwal R.K."/>
            <person name="Dawar C."/>
        </authorList>
    </citation>
    <scope>NUCLEOTIDE SEQUENCE [LARGE SCALE GENOMIC DNA]</scope>
    <source>
        <strain evidence="4">KG-16</strain>
    </source>
</reference>
<dbReference type="AlphaFoldDB" id="A0A0V9UQF5"/>
<gene>
    <name evidence="3" type="ORF">Z045_01845</name>
</gene>
<reference evidence="3 4" key="2">
    <citation type="journal article" date="2016" name="Genome Announc.">
        <title>Draft Genome Sequence of a Versatile Hydrocarbon-Degrading Bacterium, Rhodococcus pyridinivorans Strain KG-16, Collected from Oil Fields in India.</title>
        <authorList>
            <person name="Aggarwal R.K."/>
            <person name="Dawar C."/>
            <person name="Phanindranath R."/>
            <person name="Mutnuri L."/>
            <person name="Dayal A.M."/>
        </authorList>
    </citation>
    <scope>NUCLEOTIDE SEQUENCE [LARGE SCALE GENOMIC DNA]</scope>
    <source>
        <strain evidence="3 4">KG-16</strain>
    </source>
</reference>
<dbReference type="EMBL" id="AZXY01000001">
    <property type="protein sequence ID" value="KSZ60233.1"/>
    <property type="molecule type" value="Genomic_DNA"/>
</dbReference>
<protein>
    <submittedName>
        <fullName evidence="3">SAM-dependent methlyltransferase</fullName>
    </submittedName>
</protein>
<dbReference type="Proteomes" id="UP000053060">
    <property type="component" value="Unassembled WGS sequence"/>
</dbReference>
<accession>A0A0V9UQF5</accession>
<dbReference type="PANTHER" id="PTHR43861">
    <property type="entry name" value="TRANS-ACONITATE 2-METHYLTRANSFERASE-RELATED"/>
    <property type="match status" value="1"/>
</dbReference>
<feature type="domain" description="Methyltransferase" evidence="2">
    <location>
        <begin position="38"/>
        <end position="132"/>
    </location>
</feature>
<comment type="caution">
    <text evidence="3">The sequence shown here is derived from an EMBL/GenBank/DDBJ whole genome shotgun (WGS) entry which is preliminary data.</text>
</comment>
<evidence type="ECO:0000256" key="1">
    <source>
        <dbReference type="ARBA" id="ARBA00022679"/>
    </source>
</evidence>
<name>A0A0V9UQF5_9NOCA</name>
<dbReference type="InterPro" id="IPR041698">
    <property type="entry name" value="Methyltransf_25"/>
</dbReference>
<dbReference type="RefSeq" id="WP_060650355.1">
    <property type="nucleotide sequence ID" value="NZ_AZXY01000001.1"/>
</dbReference>
<organism evidence="3 4">
    <name type="scientific">Rhodococcus pyridinivorans KG-16</name>
    <dbReference type="NCBI Taxonomy" id="1441730"/>
    <lineage>
        <taxon>Bacteria</taxon>
        <taxon>Bacillati</taxon>
        <taxon>Actinomycetota</taxon>
        <taxon>Actinomycetes</taxon>
        <taxon>Mycobacteriales</taxon>
        <taxon>Nocardiaceae</taxon>
        <taxon>Rhodococcus</taxon>
    </lineage>
</organism>
<evidence type="ECO:0000313" key="3">
    <source>
        <dbReference type="EMBL" id="KSZ60233.1"/>
    </source>
</evidence>
<dbReference type="PANTHER" id="PTHR43861:SF3">
    <property type="entry name" value="PUTATIVE (AFU_ORTHOLOGUE AFUA_2G14390)-RELATED"/>
    <property type="match status" value="1"/>
</dbReference>
<dbReference type="SUPFAM" id="SSF53335">
    <property type="entry name" value="S-adenosyl-L-methionine-dependent methyltransferases"/>
    <property type="match status" value="1"/>
</dbReference>
<dbReference type="PATRIC" id="fig|1441730.3.peg.387"/>